<keyword evidence="2" id="KW-0808">Transferase</keyword>
<comment type="caution">
    <text evidence="2">The sequence shown here is derived from an EMBL/GenBank/DDBJ whole genome shotgun (WGS) entry which is preliminary data.</text>
</comment>
<dbReference type="Pfam" id="PF23186">
    <property type="entry name" value="DUF7059"/>
    <property type="match status" value="1"/>
</dbReference>
<reference evidence="2 3" key="1">
    <citation type="submission" date="2013-12" db="EMBL/GenBank/DDBJ databases">
        <title>A Varibaculum cambriense genome reconstructed from a premature infant gut community with otherwise low bacterial novelty that shifts toward anaerobic metabolism during the third week of life.</title>
        <authorList>
            <person name="Brown C.T."/>
            <person name="Sharon I."/>
            <person name="Thomas B.C."/>
            <person name="Castelle C.J."/>
            <person name="Morowitz M.J."/>
            <person name="Banfield J.F."/>
        </authorList>
    </citation>
    <scope>NUCLEOTIDE SEQUENCE [LARGE SCALE GENOMIC DNA]</scope>
    <source>
        <strain evidence="3">DORA_12</strain>
    </source>
</reference>
<evidence type="ECO:0000313" key="3">
    <source>
        <dbReference type="Proteomes" id="UP000018852"/>
    </source>
</evidence>
<feature type="non-terminal residue" evidence="2">
    <location>
        <position position="104"/>
    </location>
</feature>
<dbReference type="EMBL" id="AZLV01000987">
    <property type="protein sequence ID" value="ETJ02421.1"/>
    <property type="molecule type" value="Genomic_DNA"/>
</dbReference>
<dbReference type="Proteomes" id="UP000018852">
    <property type="component" value="Unassembled WGS sequence"/>
</dbReference>
<accession>W1V9S4</accession>
<name>W1V9S4_9ACTO</name>
<dbReference type="GO" id="GO:0032259">
    <property type="term" value="P:methylation"/>
    <property type="evidence" value="ECO:0007669"/>
    <property type="project" value="UniProtKB-KW"/>
</dbReference>
<keyword evidence="2" id="KW-0489">Methyltransferase</keyword>
<dbReference type="AlphaFoldDB" id="W1V9S4"/>
<organism evidence="2 3">
    <name type="scientific">Actinomyces urogenitalis DORA_12</name>
    <dbReference type="NCBI Taxonomy" id="1403939"/>
    <lineage>
        <taxon>Bacteria</taxon>
        <taxon>Bacillati</taxon>
        <taxon>Actinomycetota</taxon>
        <taxon>Actinomycetes</taxon>
        <taxon>Actinomycetales</taxon>
        <taxon>Actinomycetaceae</taxon>
        <taxon>Actinomyces</taxon>
    </lineage>
</organism>
<evidence type="ECO:0000313" key="2">
    <source>
        <dbReference type="EMBL" id="ETJ02421.1"/>
    </source>
</evidence>
<sequence length="104" mass="10977">MTSYAPPTCTPDQAADLRKDLEATGWGVDAVAHLLGEVADAALRREIRLPALRALGRVLAEDRSAGATPTPTAVLTALFMLGQAVPARELDWALRRTRTAGAVA</sequence>
<feature type="domain" description="DUF7059" evidence="1">
    <location>
        <begin position="23"/>
        <end position="104"/>
    </location>
</feature>
<proteinExistence type="predicted"/>
<gene>
    <name evidence="2" type="ORF">Q605_AUC00987G0001</name>
</gene>
<dbReference type="InterPro" id="IPR055487">
    <property type="entry name" value="DUF7059"/>
</dbReference>
<evidence type="ECO:0000259" key="1">
    <source>
        <dbReference type="Pfam" id="PF23186"/>
    </source>
</evidence>
<dbReference type="GO" id="GO:0008168">
    <property type="term" value="F:methyltransferase activity"/>
    <property type="evidence" value="ECO:0007669"/>
    <property type="project" value="UniProtKB-KW"/>
</dbReference>
<protein>
    <submittedName>
        <fullName evidence="2">Methyltransferase</fullName>
    </submittedName>
</protein>